<dbReference type="RefSeq" id="WP_407069057.1">
    <property type="nucleotide sequence ID" value="NZ_JAMBAQ010000014.1"/>
</dbReference>
<evidence type="ECO:0000313" key="1">
    <source>
        <dbReference type="EMBL" id="MFL1732419.1"/>
    </source>
</evidence>
<dbReference type="Pfam" id="PF04315">
    <property type="entry name" value="EpmC"/>
    <property type="match status" value="1"/>
</dbReference>
<accession>A0ABW8U8L9</accession>
<proteinExistence type="predicted"/>
<dbReference type="InterPro" id="IPR007411">
    <property type="entry name" value="EpmC"/>
</dbReference>
<dbReference type="EMBL" id="JBJJXE010000006">
    <property type="protein sequence ID" value="MFL1732419.1"/>
    <property type="molecule type" value="Genomic_DNA"/>
</dbReference>
<keyword evidence="1" id="KW-0251">Elongation factor</keyword>
<keyword evidence="1" id="KW-0648">Protein biosynthesis</keyword>
<name>A0ABW8U8L9_9GAMM</name>
<protein>
    <submittedName>
        <fullName evidence="1">Elongation factor P hydroxylase</fullName>
    </submittedName>
</protein>
<evidence type="ECO:0000313" key="2">
    <source>
        <dbReference type="Proteomes" id="UP001624684"/>
    </source>
</evidence>
<reference evidence="1 2" key="1">
    <citation type="submission" date="2024-11" db="EMBL/GenBank/DDBJ databases">
        <title>First Report of Moraxella oculi in Brazil in an Infectious Bovine Keratoconjunctivitis Outbreak.</title>
        <authorList>
            <person name="Carvalho C.V."/>
            <person name="Domingues R."/>
            <person name="Coutinho C."/>
            <person name="Honorio N.T.B.S."/>
            <person name="Faza D.R.L.R."/>
            <person name="Carvalho W.A."/>
            <person name="Machado A.B.F."/>
            <person name="Martins M.F."/>
            <person name="Gaspar E.B."/>
        </authorList>
    </citation>
    <scope>NUCLEOTIDE SEQUENCE [LARGE SCALE GENOMIC DNA]</scope>
    <source>
        <strain evidence="1 2">2117LE</strain>
    </source>
</reference>
<gene>
    <name evidence="1" type="ORF">ACJHVH_05335</name>
</gene>
<dbReference type="GO" id="GO:0003746">
    <property type="term" value="F:translation elongation factor activity"/>
    <property type="evidence" value="ECO:0007669"/>
    <property type="project" value="UniProtKB-KW"/>
</dbReference>
<organism evidence="1 2">
    <name type="scientific">Moraxella oculi</name>
    <dbReference type="NCBI Taxonomy" id="2940516"/>
    <lineage>
        <taxon>Bacteria</taxon>
        <taxon>Pseudomonadati</taxon>
        <taxon>Pseudomonadota</taxon>
        <taxon>Gammaproteobacteria</taxon>
        <taxon>Moraxellales</taxon>
        <taxon>Moraxellaceae</taxon>
        <taxon>Moraxella</taxon>
    </lineage>
</organism>
<comment type="caution">
    <text evidence="1">The sequence shown here is derived from an EMBL/GenBank/DDBJ whole genome shotgun (WGS) entry which is preliminary data.</text>
</comment>
<sequence length="241" mass="28091">MTTAVNFYDLSPNDKLNPSDDVAEILTCWQNFFDDDCVRADIANLTRHFDAGDWQRHHQTWQEAKVDDDKALTDWLISLFNELFSQTNTAIPTMLVRGDDEPEYFPAHDEMPARIEFAHGFFASALHEISHWCMAGKYRRTLNDFGYWYEKDGRNAQTQALFEKVEIKPQAIECLFNQACGRYFYVSQDNLDADFDTSQSTFAHDVHHQAKIYLASPNTLPKDAQRLLWIFLYICQKFPSH</sequence>
<keyword evidence="2" id="KW-1185">Reference proteome</keyword>
<dbReference type="Proteomes" id="UP001624684">
    <property type="component" value="Unassembled WGS sequence"/>
</dbReference>